<dbReference type="RefSeq" id="XP_010701807.1">
    <property type="nucleotide sequence ID" value="XM_010703505.1"/>
</dbReference>
<feature type="region of interest" description="Disordered" evidence="1">
    <location>
        <begin position="503"/>
        <end position="544"/>
    </location>
</feature>
<gene>
    <name evidence="2" type="ORF">LPMP_321210</name>
</gene>
<feature type="compositionally biased region" description="Low complexity" evidence="1">
    <location>
        <begin position="140"/>
        <end position="150"/>
    </location>
</feature>
<feature type="compositionally biased region" description="Polar residues" evidence="1">
    <location>
        <begin position="527"/>
        <end position="544"/>
    </location>
</feature>
<dbReference type="EMBL" id="CP009401">
    <property type="protein sequence ID" value="AIO01007.1"/>
    <property type="molecule type" value="Genomic_DNA"/>
</dbReference>
<dbReference type="VEuPathDB" id="TriTrypDB:LPMP_321210"/>
<dbReference type="VEuPathDB" id="TriTrypDB:LPAL13_320017400"/>
<dbReference type="CDD" id="cd23675">
    <property type="entry name" value="KPAF2"/>
    <property type="match status" value="1"/>
</dbReference>
<name>A0A088SGR6_LEIPA</name>
<accession>A0A088SGR6</accession>
<evidence type="ECO:0000313" key="2">
    <source>
        <dbReference type="EMBL" id="AIO01007.1"/>
    </source>
</evidence>
<feature type="compositionally biased region" description="Polar residues" evidence="1">
    <location>
        <begin position="43"/>
        <end position="53"/>
    </location>
</feature>
<evidence type="ECO:0000256" key="1">
    <source>
        <dbReference type="SAM" id="MobiDB-lite"/>
    </source>
</evidence>
<dbReference type="AlphaFoldDB" id="A0A088SGR6"/>
<organism evidence="2 3">
    <name type="scientific">Leishmania panamensis</name>
    <dbReference type="NCBI Taxonomy" id="5679"/>
    <lineage>
        <taxon>Eukaryota</taxon>
        <taxon>Discoba</taxon>
        <taxon>Euglenozoa</taxon>
        <taxon>Kinetoplastea</taxon>
        <taxon>Metakinetoplastina</taxon>
        <taxon>Trypanosomatida</taxon>
        <taxon>Trypanosomatidae</taxon>
        <taxon>Leishmaniinae</taxon>
        <taxon>Leishmania</taxon>
        <taxon>Leishmania guyanensis species complex</taxon>
    </lineage>
</organism>
<dbReference type="Proteomes" id="UP000063063">
    <property type="component" value="Chromosome 32"/>
</dbReference>
<dbReference type="eggNOG" id="ENOG502QWR3">
    <property type="taxonomic scope" value="Eukaryota"/>
</dbReference>
<proteinExistence type="predicted"/>
<reference evidence="2 3" key="1">
    <citation type="journal article" date="2015" name="Sci. Rep.">
        <title>The genome of Leishmania panamensis: insights into genomics of the L. (Viannia) subgenus.</title>
        <authorList>
            <person name="Llanes A."/>
            <person name="Restrepo C.M."/>
            <person name="Vecchio G.D."/>
            <person name="Anguizola F.J."/>
            <person name="Lleonart R."/>
        </authorList>
    </citation>
    <scope>NUCLEOTIDE SEQUENCE [LARGE SCALE GENOMIC DNA]</scope>
    <source>
        <strain evidence="2 3">MHOM/PA/94/PSC-1</strain>
    </source>
</reference>
<feature type="region of interest" description="Disordered" evidence="1">
    <location>
        <begin position="109"/>
        <end position="177"/>
    </location>
</feature>
<feature type="compositionally biased region" description="Low complexity" evidence="1">
    <location>
        <begin position="32"/>
        <end position="42"/>
    </location>
</feature>
<sequence>MPLLKSFNRCLPGFSVRSSAYTNIYRWCSSPSQSPIPEQPQQTQAHPSPITNSGLGVSHPAASLDLGLNFAKMDFEAVARATQSAIARERSASHLSQQRLEKLEARLKKQVNTSAAPQHAKPAPAPPLALSSDGIPCEPAPASHSASSPQSRRDNHSPVPGQQLPPSPTQRSHHFFGRDGSATRYSLLDMLKDCVADGQGVRALQLFTNAVDQACRQVLVPDGSAKSAAAVTASDSGSVASSTTPELECFGAMRKMLASLPPRQPRDRAAHLTRAANVKNMRGIMRWTGQHYYLLWKCLLEAGHVEELLRVWSVMQHIGFVEYQLEERTANALMALLRRTAQPTEVMIATVVSPDISVAEATSHQKDIRRELMKGLAQAAAARKFKLTDVNRRVAEGIRIAEALRRTEQGCDGRHTSADPGAAHDDDDGANATLVTDTDEAAVVVGDFNGLLRRARTFEGTNRVLHMMAKLNIEKEAITYASLIAALHNPQYVLPGHTAEELAGHQTGGATSPQPTGIEESGGTVKDVSTSGYPSTSVDPSRTKTSYEAYKEERIKAGMAWFAACPETQRTADVFNELLYLLRAKSHWLQFDTALTQLRGNAVVTETEWPEILRSAETHTPRSVSAITEVSSVSGPILPPRWSTWPNGKTYELLIHRARYVHQWEVMWALYEEMIASDVRGTPRVYEVLLVEARSHPPQSVLAAEGSGDTDASSRFLLRLYEELRRNGGDVHSLKGTLNVVNAWSKARTKSNRWGS</sequence>
<dbReference type="GeneID" id="22577862"/>
<feature type="region of interest" description="Disordered" evidence="1">
    <location>
        <begin position="32"/>
        <end position="53"/>
    </location>
</feature>
<evidence type="ECO:0000313" key="3">
    <source>
        <dbReference type="Proteomes" id="UP000063063"/>
    </source>
</evidence>
<dbReference type="OrthoDB" id="277625at2759"/>
<protein>
    <submittedName>
        <fullName evidence="2">Kinetoplast polyadenylation/uridylation factor 2, putative</fullName>
    </submittedName>
</protein>
<keyword evidence="3" id="KW-1185">Reference proteome</keyword>
<dbReference type="KEGG" id="lpan:LPMP_321210"/>